<evidence type="ECO:0000313" key="1">
    <source>
        <dbReference type="EMBL" id="KIK73672.1"/>
    </source>
</evidence>
<dbReference type="OrthoDB" id="2692761at2759"/>
<proteinExistence type="predicted"/>
<evidence type="ECO:0000313" key="2">
    <source>
        <dbReference type="Proteomes" id="UP000054538"/>
    </source>
</evidence>
<gene>
    <name evidence="1" type="ORF">PAXRUDRAFT_177777</name>
</gene>
<accession>A0A0D0BQ63</accession>
<dbReference type="EMBL" id="KN829521">
    <property type="protein sequence ID" value="KIK73672.1"/>
    <property type="molecule type" value="Genomic_DNA"/>
</dbReference>
<keyword evidence="2" id="KW-1185">Reference proteome</keyword>
<dbReference type="InParanoid" id="A0A0D0BQ63"/>
<feature type="non-terminal residue" evidence="1">
    <location>
        <position position="1"/>
    </location>
</feature>
<reference evidence="1 2" key="1">
    <citation type="submission" date="2014-04" db="EMBL/GenBank/DDBJ databases">
        <authorList>
            <consortium name="DOE Joint Genome Institute"/>
            <person name="Kuo A."/>
            <person name="Kohler A."/>
            <person name="Jargeat P."/>
            <person name="Nagy L.G."/>
            <person name="Floudas D."/>
            <person name="Copeland A."/>
            <person name="Barry K.W."/>
            <person name="Cichocki N."/>
            <person name="Veneault-Fourrey C."/>
            <person name="LaButti K."/>
            <person name="Lindquist E.A."/>
            <person name="Lipzen A."/>
            <person name="Lundell T."/>
            <person name="Morin E."/>
            <person name="Murat C."/>
            <person name="Sun H."/>
            <person name="Tunlid A."/>
            <person name="Henrissat B."/>
            <person name="Grigoriev I.V."/>
            <person name="Hibbett D.S."/>
            <person name="Martin F."/>
            <person name="Nordberg H.P."/>
            <person name="Cantor M.N."/>
            <person name="Hua S.X."/>
        </authorList>
    </citation>
    <scope>NUCLEOTIDE SEQUENCE [LARGE SCALE GENOMIC DNA]</scope>
    <source>
        <strain evidence="1 2">Ve08.2h10</strain>
    </source>
</reference>
<dbReference type="AlphaFoldDB" id="A0A0D0BQ63"/>
<organism evidence="1 2">
    <name type="scientific">Paxillus rubicundulus Ve08.2h10</name>
    <dbReference type="NCBI Taxonomy" id="930991"/>
    <lineage>
        <taxon>Eukaryota</taxon>
        <taxon>Fungi</taxon>
        <taxon>Dikarya</taxon>
        <taxon>Basidiomycota</taxon>
        <taxon>Agaricomycotina</taxon>
        <taxon>Agaricomycetes</taxon>
        <taxon>Agaricomycetidae</taxon>
        <taxon>Boletales</taxon>
        <taxon>Paxilineae</taxon>
        <taxon>Paxillaceae</taxon>
        <taxon>Paxillus</taxon>
    </lineage>
</organism>
<name>A0A0D0BQ63_9AGAM</name>
<protein>
    <submittedName>
        <fullName evidence="1">Uncharacterized protein</fullName>
    </submittedName>
</protein>
<sequence length="89" mass="9739">NCWHKASILPTINSSAPTNLSVPVSMLIHANGPLQVDLDPIVQAKKDVIMALDNLEATGALQHSNRMDIEELLNPTEERQDLTKTIIGQ</sequence>
<reference evidence="2" key="2">
    <citation type="submission" date="2015-01" db="EMBL/GenBank/DDBJ databases">
        <title>Evolutionary Origins and Diversification of the Mycorrhizal Mutualists.</title>
        <authorList>
            <consortium name="DOE Joint Genome Institute"/>
            <consortium name="Mycorrhizal Genomics Consortium"/>
            <person name="Kohler A."/>
            <person name="Kuo A."/>
            <person name="Nagy L.G."/>
            <person name="Floudas D."/>
            <person name="Copeland A."/>
            <person name="Barry K.W."/>
            <person name="Cichocki N."/>
            <person name="Veneault-Fourrey C."/>
            <person name="LaButti K."/>
            <person name="Lindquist E.A."/>
            <person name="Lipzen A."/>
            <person name="Lundell T."/>
            <person name="Morin E."/>
            <person name="Murat C."/>
            <person name="Riley R."/>
            <person name="Ohm R."/>
            <person name="Sun H."/>
            <person name="Tunlid A."/>
            <person name="Henrissat B."/>
            <person name="Grigoriev I.V."/>
            <person name="Hibbett D.S."/>
            <person name="Martin F."/>
        </authorList>
    </citation>
    <scope>NUCLEOTIDE SEQUENCE [LARGE SCALE GENOMIC DNA]</scope>
    <source>
        <strain evidence="2">Ve08.2h10</strain>
    </source>
</reference>
<dbReference type="HOGENOM" id="CLU_2460812_0_0_1"/>
<dbReference type="Proteomes" id="UP000054538">
    <property type="component" value="Unassembled WGS sequence"/>
</dbReference>